<dbReference type="SUPFAM" id="SSF56176">
    <property type="entry name" value="FAD-binding/transporter-associated domain-like"/>
    <property type="match status" value="1"/>
</dbReference>
<dbReference type="InterPro" id="IPR016166">
    <property type="entry name" value="FAD-bd_PCMH"/>
</dbReference>
<comment type="cofactor">
    <cofactor evidence="1">
        <name>FAD</name>
        <dbReference type="ChEBI" id="CHEBI:57692"/>
    </cofactor>
</comment>
<dbReference type="PANTHER" id="PTHR11748">
    <property type="entry name" value="D-LACTATE DEHYDROGENASE"/>
    <property type="match status" value="1"/>
</dbReference>
<reference evidence="6 7" key="1">
    <citation type="submission" date="2018-04" db="EMBL/GenBank/DDBJ databases">
        <title>Novel actinobacteria from marine sediment.</title>
        <authorList>
            <person name="Ng Z.Y."/>
            <person name="Tan G.Y.A."/>
        </authorList>
    </citation>
    <scope>NUCLEOTIDE SEQUENCE [LARGE SCALE GENOMIC DNA]</scope>
    <source>
        <strain evidence="6 7">TPS81</strain>
    </source>
</reference>
<keyword evidence="7" id="KW-1185">Reference proteome</keyword>
<dbReference type="GO" id="GO:0016491">
    <property type="term" value="F:oxidoreductase activity"/>
    <property type="evidence" value="ECO:0007669"/>
    <property type="project" value="UniProtKB-KW"/>
</dbReference>
<dbReference type="InterPro" id="IPR016169">
    <property type="entry name" value="FAD-bd_PCMH_sub2"/>
</dbReference>
<keyword evidence="2" id="KW-0285">Flavoprotein</keyword>
<dbReference type="Pfam" id="PF01565">
    <property type="entry name" value="FAD_binding_4"/>
    <property type="match status" value="1"/>
</dbReference>
<evidence type="ECO:0000259" key="5">
    <source>
        <dbReference type="PROSITE" id="PS51387"/>
    </source>
</evidence>
<dbReference type="InterPro" id="IPR016164">
    <property type="entry name" value="FAD-linked_Oxase-like_C"/>
</dbReference>
<dbReference type="InterPro" id="IPR006094">
    <property type="entry name" value="Oxid_FAD_bind_N"/>
</dbReference>
<gene>
    <name evidence="6" type="ORF">DEF24_12275</name>
</gene>
<evidence type="ECO:0000256" key="1">
    <source>
        <dbReference type="ARBA" id="ARBA00001974"/>
    </source>
</evidence>
<evidence type="ECO:0000313" key="6">
    <source>
        <dbReference type="EMBL" id="RCV58772.1"/>
    </source>
</evidence>
<organism evidence="6 7">
    <name type="scientific">Marinitenerispora sediminis</name>
    <dbReference type="NCBI Taxonomy" id="1931232"/>
    <lineage>
        <taxon>Bacteria</taxon>
        <taxon>Bacillati</taxon>
        <taxon>Actinomycetota</taxon>
        <taxon>Actinomycetes</taxon>
        <taxon>Streptosporangiales</taxon>
        <taxon>Nocardiopsidaceae</taxon>
        <taxon>Marinitenerispora</taxon>
    </lineage>
</organism>
<keyword evidence="3" id="KW-0274">FAD</keyword>
<dbReference type="OrthoDB" id="9811557at2"/>
<protein>
    <submittedName>
        <fullName evidence="6">FAD-binding protein</fullName>
    </submittedName>
</protein>
<dbReference type="EMBL" id="QEIN01000083">
    <property type="protein sequence ID" value="RCV58772.1"/>
    <property type="molecule type" value="Genomic_DNA"/>
</dbReference>
<evidence type="ECO:0000313" key="7">
    <source>
        <dbReference type="Proteomes" id="UP000253318"/>
    </source>
</evidence>
<dbReference type="InterPro" id="IPR004113">
    <property type="entry name" value="FAD-bd_oxidored_4_C"/>
</dbReference>
<evidence type="ECO:0000256" key="4">
    <source>
        <dbReference type="ARBA" id="ARBA00023002"/>
    </source>
</evidence>
<dbReference type="PANTHER" id="PTHR11748:SF103">
    <property type="entry name" value="GLYCOLATE OXIDASE SUBUNIT GLCE"/>
    <property type="match status" value="1"/>
</dbReference>
<dbReference type="Gene3D" id="3.30.465.10">
    <property type="match status" value="1"/>
</dbReference>
<dbReference type="PROSITE" id="PS51387">
    <property type="entry name" value="FAD_PCMH"/>
    <property type="match status" value="1"/>
</dbReference>
<evidence type="ECO:0000256" key="3">
    <source>
        <dbReference type="ARBA" id="ARBA00022827"/>
    </source>
</evidence>
<dbReference type="GO" id="GO:0071949">
    <property type="term" value="F:FAD binding"/>
    <property type="evidence" value="ECO:0007669"/>
    <property type="project" value="InterPro"/>
</dbReference>
<keyword evidence="4" id="KW-0560">Oxidoreductase</keyword>
<dbReference type="SUPFAM" id="SSF55103">
    <property type="entry name" value="FAD-linked oxidases, C-terminal domain"/>
    <property type="match status" value="1"/>
</dbReference>
<sequence>MGETTRAQGAVPPRGGAAEAAGRALAGAAPDGGAAVRPGTPADAVGGVRPAYVAAPADPAAAAAVLAVAAEHALTVVPRGNGTKIDWGGPPRDCDLVLETTSLTGIEHAVGDLVVRAGAGVPVADLQAALGSAGQRLAVDTVVPGSTVGGMVATGLSGPRRILHGPVRDLVIGMTVLRADGVAARSGGAVVKNVAGYDLGKLHTGAYGTLGVIVSVTFRLHPVPPALRLLRAAAPGPEALREWAAAVLHSPTAPSAVELDWPPEGDPELAVLLEGAAAGLDARGAAVAAVLPEPPHHADALPPGWGELPGAPGDTLLRVVAPPPEAVRAAAVLRDAGRARGILAAVRGSLGTGVLHAAVPADAPPEAVAAVVAAARAALAGAPGGAVTVPHAAPPVRAAGLDLWGEVPGAALMRAIKDRFDPGHRLSPGRLMEGI</sequence>
<dbReference type="RefSeq" id="WP_114399096.1">
    <property type="nucleotide sequence ID" value="NZ_QEIM01000106.1"/>
</dbReference>
<comment type="caution">
    <text evidence="6">The sequence shown here is derived from an EMBL/GenBank/DDBJ whole genome shotgun (WGS) entry which is preliminary data.</text>
</comment>
<dbReference type="Pfam" id="PF02913">
    <property type="entry name" value="FAD-oxidase_C"/>
    <property type="match status" value="1"/>
</dbReference>
<dbReference type="InterPro" id="IPR036318">
    <property type="entry name" value="FAD-bd_PCMH-like_sf"/>
</dbReference>
<accession>A0A368T5B7</accession>
<feature type="domain" description="FAD-binding PCMH-type" evidence="5">
    <location>
        <begin position="45"/>
        <end position="223"/>
    </location>
</feature>
<evidence type="ECO:0000256" key="2">
    <source>
        <dbReference type="ARBA" id="ARBA00022630"/>
    </source>
</evidence>
<dbReference type="AlphaFoldDB" id="A0A368T5B7"/>
<proteinExistence type="predicted"/>
<dbReference type="Proteomes" id="UP000253318">
    <property type="component" value="Unassembled WGS sequence"/>
</dbReference>
<name>A0A368T5B7_9ACTN</name>